<evidence type="ECO:0000259" key="10">
    <source>
        <dbReference type="Pfam" id="PF20651"/>
    </source>
</evidence>
<comment type="similarity">
    <text evidence="2 6">Belongs to the SEC15 family.</text>
</comment>
<dbReference type="GO" id="GO:0016020">
    <property type="term" value="C:membrane"/>
    <property type="evidence" value="ECO:0007669"/>
    <property type="project" value="TreeGrafter"/>
</dbReference>
<name>A0A9P0F725_BEMTA</name>
<gene>
    <name evidence="11" type="ORF">BEMITA_LOCUS10407</name>
</gene>
<dbReference type="PANTHER" id="PTHR12702:SF0">
    <property type="entry name" value="EXOCYST COMPLEX COMPONENT 6"/>
    <property type="match status" value="1"/>
</dbReference>
<comment type="function">
    <text evidence="1 6">Component of the exocyst complex involved in the docking of exocytic vesicles with fusion sites on the plasma membrane.</text>
</comment>
<dbReference type="AlphaFoldDB" id="A0A9P0F725"/>
<evidence type="ECO:0000256" key="8">
    <source>
        <dbReference type="SAM" id="MobiDB-lite"/>
    </source>
</evidence>
<dbReference type="Pfam" id="PF04091">
    <property type="entry name" value="Sec15_C"/>
    <property type="match status" value="1"/>
</dbReference>
<keyword evidence="12" id="KW-1185">Reference proteome</keyword>
<dbReference type="InterPro" id="IPR048359">
    <property type="entry name" value="EXOC6_Sec15_N"/>
</dbReference>
<feature type="region of interest" description="Disordered" evidence="8">
    <location>
        <begin position="241"/>
        <end position="265"/>
    </location>
</feature>
<dbReference type="OrthoDB" id="10267033at2759"/>
<evidence type="ECO:0000256" key="3">
    <source>
        <dbReference type="ARBA" id="ARBA00022448"/>
    </source>
</evidence>
<dbReference type="PANTHER" id="PTHR12702">
    <property type="entry name" value="SEC15"/>
    <property type="match status" value="1"/>
</dbReference>
<feature type="domain" description="Exocyst complex component EXOC6/Sec15 N-terminal" evidence="10">
    <location>
        <begin position="57"/>
        <end position="225"/>
    </location>
</feature>
<dbReference type="EMBL" id="OU963867">
    <property type="protein sequence ID" value="CAH0391824.1"/>
    <property type="molecule type" value="Genomic_DNA"/>
</dbReference>
<evidence type="ECO:0000313" key="12">
    <source>
        <dbReference type="Proteomes" id="UP001152759"/>
    </source>
</evidence>
<dbReference type="Pfam" id="PF20651">
    <property type="entry name" value="EXOC6_Sec15_N"/>
    <property type="match status" value="1"/>
</dbReference>
<evidence type="ECO:0000256" key="1">
    <source>
        <dbReference type="ARBA" id="ARBA00002660"/>
    </source>
</evidence>
<feature type="coiled-coil region" evidence="7">
    <location>
        <begin position="86"/>
        <end position="113"/>
    </location>
</feature>
<protein>
    <recommendedName>
        <fullName evidence="6">Exocyst complex component</fullName>
    </recommendedName>
</protein>
<dbReference type="KEGG" id="btab:109043314"/>
<dbReference type="FunFam" id="1.10.357.30:FF:000003">
    <property type="entry name" value="Exocyst complex component"/>
    <property type="match status" value="1"/>
</dbReference>
<dbReference type="InterPro" id="IPR042045">
    <property type="entry name" value="EXOC6/Sec15_C_dom1"/>
</dbReference>
<reference evidence="11" key="1">
    <citation type="submission" date="2021-12" db="EMBL/GenBank/DDBJ databases">
        <authorList>
            <person name="King R."/>
        </authorList>
    </citation>
    <scope>NUCLEOTIDE SEQUENCE</scope>
</reference>
<dbReference type="InterPro" id="IPR007225">
    <property type="entry name" value="EXOC6/Sec15"/>
</dbReference>
<feature type="domain" description="Exocyst complex subunit EXOC6/Sec15 C-terminal" evidence="9">
    <location>
        <begin position="406"/>
        <end position="752"/>
    </location>
</feature>
<evidence type="ECO:0000256" key="5">
    <source>
        <dbReference type="ARBA" id="ARBA00023054"/>
    </source>
</evidence>
<evidence type="ECO:0000256" key="6">
    <source>
        <dbReference type="PIRNR" id="PIRNR025007"/>
    </source>
</evidence>
<dbReference type="Gene3D" id="1.10.357.30">
    <property type="entry name" value="Exocyst complex subunit Sec15 C-terminal domain, N-terminal subdomain"/>
    <property type="match status" value="1"/>
</dbReference>
<dbReference type="GO" id="GO:0090522">
    <property type="term" value="P:vesicle tethering involved in exocytosis"/>
    <property type="evidence" value="ECO:0007669"/>
    <property type="project" value="UniProtKB-UniRule"/>
</dbReference>
<dbReference type="InterPro" id="IPR042044">
    <property type="entry name" value="EXOC6PINT-1/Sec15/Tip20_C_dom2"/>
</dbReference>
<dbReference type="InterPro" id="IPR046361">
    <property type="entry name" value="EXOC6/Sec15_C"/>
</dbReference>
<dbReference type="GO" id="GO:0006893">
    <property type="term" value="P:Golgi to plasma membrane transport"/>
    <property type="evidence" value="ECO:0007669"/>
    <property type="project" value="TreeGrafter"/>
</dbReference>
<keyword evidence="4 6" id="KW-0268">Exocytosis</keyword>
<evidence type="ECO:0000313" key="11">
    <source>
        <dbReference type="EMBL" id="CAH0391824.1"/>
    </source>
</evidence>
<dbReference type="PIRSF" id="PIRSF025007">
    <property type="entry name" value="Sec15"/>
    <property type="match status" value="1"/>
</dbReference>
<evidence type="ECO:0000259" key="9">
    <source>
        <dbReference type="Pfam" id="PF04091"/>
    </source>
</evidence>
<accession>A0A9P0F725</accession>
<evidence type="ECO:0000256" key="4">
    <source>
        <dbReference type="ARBA" id="ARBA00022483"/>
    </source>
</evidence>
<keyword evidence="3 6" id="KW-0813">Transport</keyword>
<keyword evidence="5 7" id="KW-0175">Coiled coil</keyword>
<dbReference type="Gene3D" id="1.20.58.670">
    <property type="entry name" value="Dsl1p vesicle tethering complex, Tip20p subunit, domain D"/>
    <property type="match status" value="1"/>
</dbReference>
<evidence type="ECO:0000256" key="7">
    <source>
        <dbReference type="SAM" id="Coils"/>
    </source>
</evidence>
<dbReference type="FunFam" id="1.20.58.670:FF:000002">
    <property type="entry name" value="Exocyst complex component"/>
    <property type="match status" value="1"/>
</dbReference>
<proteinExistence type="inferred from homology"/>
<evidence type="ECO:0000256" key="2">
    <source>
        <dbReference type="ARBA" id="ARBA00007944"/>
    </source>
</evidence>
<organism evidence="11 12">
    <name type="scientific">Bemisia tabaci</name>
    <name type="common">Sweetpotato whitefly</name>
    <name type="synonym">Aleurodes tabaci</name>
    <dbReference type="NCBI Taxonomy" id="7038"/>
    <lineage>
        <taxon>Eukaryota</taxon>
        <taxon>Metazoa</taxon>
        <taxon>Ecdysozoa</taxon>
        <taxon>Arthropoda</taxon>
        <taxon>Hexapoda</taxon>
        <taxon>Insecta</taxon>
        <taxon>Pterygota</taxon>
        <taxon>Neoptera</taxon>
        <taxon>Paraneoptera</taxon>
        <taxon>Hemiptera</taxon>
        <taxon>Sternorrhyncha</taxon>
        <taxon>Aleyrodoidea</taxon>
        <taxon>Aleyrodidae</taxon>
        <taxon>Aleyrodinae</taxon>
        <taxon>Bemisia</taxon>
    </lineage>
</organism>
<sequence length="799" mass="92421">MASSGKIPQAELVPLQSKHEHLLNELEQTETNNVGLVIRTIYDGNNETDLDKFMELLDIRIRGRDKDIERMCNFHYQGFIDSICELEQVRTQAKKLNVEINEIDERLQTAGQQVVSKGEELIEARQVEKNIKETIECLSLCLPVFTTYSKLQKQMKEKRYYHALKTLEQLEHLHLPRVSEYRFLQRMKESISTMREDIKDASMSDLKDFLENIWKFSPKIGEVAMRHTAEQIVSDPVLVNRKTKKKRQAPPPPNPFTGEVETSEPEEDLSAQDLIDFSPVYRCLHIHSILSSREVFQEYYRNQRQSQAKLVLQPPINMHETIASYRQYLHGVVGFFVVEDHILNTSNGLVSKTYLDELWSKALSNIINALRTHSAYCTDASLMLQIKDLIMLFCTTLRSYGYPVNQLFELLHEIRDHYNEVLMQRWVQIFREILEAEDFLPIQVSDIEEYNQVLLTFPFMNETLDSSPFPRQFPFSPMVPKVYQQVKEYIYACLKFSEDLDLSDEEVTDVLRKSTHLLLTRTFSGCLSSLFRKPNVALPQVIQIIVDTGYLENATVFLEEFVSNITGVHREGQLGGQSHLFRVARDDAEHHTCEKLKCKINEFLELDSYDWMLVEPQGHASSFITDLIAFLHSQFQSFTNIPLEVAQVACKSACKHIADSILQSMLSENVKQISSGALQQINLDTIQCEQFAASEPVGGMEEGILLQYFTELRQLLDLLITEDWSTYFHDHGQENSKYHLVNPLTAIRILEKMREADRKSVFSALKKTERDKKKLLETVLKTLRQLAVTTLRQQQPDSS</sequence>
<dbReference type="GO" id="GO:0000145">
    <property type="term" value="C:exocyst"/>
    <property type="evidence" value="ECO:0007669"/>
    <property type="project" value="UniProtKB-UniRule"/>
</dbReference>
<dbReference type="GO" id="GO:0006886">
    <property type="term" value="P:intracellular protein transport"/>
    <property type="evidence" value="ECO:0007669"/>
    <property type="project" value="InterPro"/>
</dbReference>
<dbReference type="Proteomes" id="UP001152759">
    <property type="component" value="Chromosome 6"/>
</dbReference>